<feature type="transmembrane region" description="Helical" evidence="1">
    <location>
        <begin position="152"/>
        <end position="173"/>
    </location>
</feature>
<comment type="caution">
    <text evidence="2">The sequence shown here is derived from an EMBL/GenBank/DDBJ whole genome shotgun (WGS) entry which is preliminary data.</text>
</comment>
<reference evidence="2" key="2">
    <citation type="submission" date="2021-04" db="EMBL/GenBank/DDBJ databases">
        <authorList>
            <person name="Gilroy R."/>
        </authorList>
    </citation>
    <scope>NUCLEOTIDE SEQUENCE</scope>
    <source>
        <strain evidence="2">5933</strain>
    </source>
</reference>
<sequence>MIGKKATKMFLWACSGVLMLLTFGVCIAASDWAGLVAPLGAIFSAVFVFESLRCFLWDTKERYAQTDFVRSLHQTFAVPLWLVFTMLYVFFAGMNPPIDEAFADLMVSLSAVILFVAVPGATLVFGVLSIVSGARHLRATTSLDGRFYHEGPVVLASLMLVLEMSALGMTAFYCMI</sequence>
<feature type="transmembrane region" description="Helical" evidence="1">
    <location>
        <begin position="76"/>
        <end position="94"/>
    </location>
</feature>
<keyword evidence="1" id="KW-1133">Transmembrane helix</keyword>
<keyword evidence="1" id="KW-0812">Transmembrane</keyword>
<proteinExistence type="predicted"/>
<evidence type="ECO:0000313" key="3">
    <source>
        <dbReference type="Proteomes" id="UP000823918"/>
    </source>
</evidence>
<protein>
    <submittedName>
        <fullName evidence="2">Uncharacterized protein</fullName>
    </submittedName>
</protein>
<evidence type="ECO:0000313" key="2">
    <source>
        <dbReference type="EMBL" id="HJC73312.1"/>
    </source>
</evidence>
<dbReference type="AlphaFoldDB" id="A0A9D2Q5L4"/>
<dbReference type="Proteomes" id="UP000823918">
    <property type="component" value="Unassembled WGS sequence"/>
</dbReference>
<accession>A0A9D2Q5L4</accession>
<organism evidence="2 3">
    <name type="scientific">Candidatus Ruthenibacterium merdavium</name>
    <dbReference type="NCBI Taxonomy" id="2838752"/>
    <lineage>
        <taxon>Bacteria</taxon>
        <taxon>Bacillati</taxon>
        <taxon>Bacillota</taxon>
        <taxon>Clostridia</taxon>
        <taxon>Eubacteriales</taxon>
        <taxon>Oscillospiraceae</taxon>
        <taxon>Ruthenibacterium</taxon>
    </lineage>
</organism>
<dbReference type="EMBL" id="DWWA01000056">
    <property type="protein sequence ID" value="HJC73312.1"/>
    <property type="molecule type" value="Genomic_DNA"/>
</dbReference>
<keyword evidence="1" id="KW-0472">Membrane</keyword>
<feature type="transmembrane region" description="Helical" evidence="1">
    <location>
        <begin position="38"/>
        <end position="56"/>
    </location>
</feature>
<reference evidence="2" key="1">
    <citation type="journal article" date="2021" name="PeerJ">
        <title>Extensive microbial diversity within the chicken gut microbiome revealed by metagenomics and culture.</title>
        <authorList>
            <person name="Gilroy R."/>
            <person name="Ravi A."/>
            <person name="Getino M."/>
            <person name="Pursley I."/>
            <person name="Horton D.L."/>
            <person name="Alikhan N.F."/>
            <person name="Baker D."/>
            <person name="Gharbi K."/>
            <person name="Hall N."/>
            <person name="Watson M."/>
            <person name="Adriaenssens E.M."/>
            <person name="Foster-Nyarko E."/>
            <person name="Jarju S."/>
            <person name="Secka A."/>
            <person name="Antonio M."/>
            <person name="Oren A."/>
            <person name="Chaudhuri R.R."/>
            <person name="La Ragione R."/>
            <person name="Hildebrand F."/>
            <person name="Pallen M.J."/>
        </authorList>
    </citation>
    <scope>NUCLEOTIDE SEQUENCE</scope>
    <source>
        <strain evidence="2">5933</strain>
    </source>
</reference>
<name>A0A9D2Q5L4_9FIRM</name>
<gene>
    <name evidence="2" type="ORF">H9698_11060</name>
</gene>
<feature type="transmembrane region" description="Helical" evidence="1">
    <location>
        <begin position="106"/>
        <end position="131"/>
    </location>
</feature>
<evidence type="ECO:0000256" key="1">
    <source>
        <dbReference type="SAM" id="Phobius"/>
    </source>
</evidence>